<comment type="caution">
    <text evidence="1">The sequence shown here is derived from an EMBL/GenBank/DDBJ whole genome shotgun (WGS) entry which is preliminary data.</text>
</comment>
<proteinExistence type="predicted"/>
<keyword evidence="2" id="KW-1185">Reference proteome</keyword>
<gene>
    <name evidence="1" type="ORF">HHUSO_G7814</name>
</gene>
<sequence length="130" mass="14346">MDIHQLYGSGKRHKTNMWPRSAVTNHYHKTAFPENAGKNSKFVMVFGDSHLRSLVDGYVQMPEGDLHFGYSSTPGAYAAALRKEVLNETLPEEPDLVCLIAAGNNLSKNTIQQAGKEFASLVRSSPGHME</sequence>
<accession>A0ABR0ZVM3</accession>
<dbReference type="Proteomes" id="UP001369086">
    <property type="component" value="Unassembled WGS sequence"/>
</dbReference>
<evidence type="ECO:0000313" key="1">
    <source>
        <dbReference type="EMBL" id="KAK6488863.1"/>
    </source>
</evidence>
<evidence type="ECO:0000313" key="2">
    <source>
        <dbReference type="Proteomes" id="UP001369086"/>
    </source>
</evidence>
<organism evidence="1 2">
    <name type="scientific">Huso huso</name>
    <name type="common">Beluga</name>
    <name type="synonym">Acipenser huso</name>
    <dbReference type="NCBI Taxonomy" id="61971"/>
    <lineage>
        <taxon>Eukaryota</taxon>
        <taxon>Metazoa</taxon>
        <taxon>Chordata</taxon>
        <taxon>Craniata</taxon>
        <taxon>Vertebrata</taxon>
        <taxon>Euteleostomi</taxon>
        <taxon>Actinopterygii</taxon>
        <taxon>Chondrostei</taxon>
        <taxon>Acipenseriformes</taxon>
        <taxon>Acipenseridae</taxon>
        <taxon>Huso</taxon>
    </lineage>
</organism>
<name>A0ABR0ZVM3_HUSHU</name>
<protein>
    <submittedName>
        <fullName evidence="1">Uncharacterized protein</fullName>
    </submittedName>
</protein>
<reference evidence="1 2" key="1">
    <citation type="submission" date="2021-05" db="EMBL/GenBank/DDBJ databases">
        <authorList>
            <person name="Zahm M."/>
            <person name="Klopp C."/>
            <person name="Cabau C."/>
            <person name="Kuhl H."/>
            <person name="Suciu R."/>
            <person name="Ciorpac M."/>
            <person name="Holostenco D."/>
            <person name="Gessner J."/>
            <person name="Wuertz S."/>
            <person name="Hohne C."/>
            <person name="Stock M."/>
            <person name="Gislard M."/>
            <person name="Lluch J."/>
            <person name="Milhes M."/>
            <person name="Lampietro C."/>
            <person name="Lopez Roques C."/>
            <person name="Donnadieu C."/>
            <person name="Du K."/>
            <person name="Schartl M."/>
            <person name="Guiguen Y."/>
        </authorList>
    </citation>
    <scope>NUCLEOTIDE SEQUENCE [LARGE SCALE GENOMIC DNA]</scope>
    <source>
        <strain evidence="1">Hh-F2</strain>
        <tissue evidence="1">Blood</tissue>
    </source>
</reference>
<dbReference type="EMBL" id="JAHFZB010000006">
    <property type="protein sequence ID" value="KAK6488863.1"/>
    <property type="molecule type" value="Genomic_DNA"/>
</dbReference>